<evidence type="ECO:0000313" key="2">
    <source>
        <dbReference type="EMBL" id="KAJ1089622.1"/>
    </source>
</evidence>
<keyword evidence="3" id="KW-1185">Reference proteome</keyword>
<reference evidence="2" key="1">
    <citation type="journal article" date="2022" name="bioRxiv">
        <title>Sequencing and chromosome-scale assembly of the giantPleurodeles waltlgenome.</title>
        <authorList>
            <person name="Brown T."/>
            <person name="Elewa A."/>
            <person name="Iarovenko S."/>
            <person name="Subramanian E."/>
            <person name="Araus A.J."/>
            <person name="Petzold A."/>
            <person name="Susuki M."/>
            <person name="Suzuki K.-i.T."/>
            <person name="Hayashi T."/>
            <person name="Toyoda A."/>
            <person name="Oliveira C."/>
            <person name="Osipova E."/>
            <person name="Leigh N.D."/>
            <person name="Simon A."/>
            <person name="Yun M.H."/>
        </authorList>
    </citation>
    <scope>NUCLEOTIDE SEQUENCE</scope>
    <source>
        <strain evidence="2">20211129_DDA</strain>
        <tissue evidence="2">Liver</tissue>
    </source>
</reference>
<evidence type="ECO:0000313" key="3">
    <source>
        <dbReference type="Proteomes" id="UP001066276"/>
    </source>
</evidence>
<feature type="region of interest" description="Disordered" evidence="1">
    <location>
        <begin position="55"/>
        <end position="174"/>
    </location>
</feature>
<sequence length="206" mass="21356">MPPPGPQPCARLPAQAPFRAAPAPEASSLFYFLRGPLCFLRARGGPEPLSALHGVQSRVPGVSPAGRPARGLKLGSGRQSRPSHSTMVLSPSGASRTPPDFSAPQGTGRGPAPLGPPPGGNSWAPASLLQGDPLRPPSSLRPSPHAWRPLPQSTAGSAPPHTLGPERGPDLFQTGPQFLTFTRALNCLEMACFSYGFVSAPPEQGD</sequence>
<dbReference type="Proteomes" id="UP001066276">
    <property type="component" value="Chromosome 11"/>
</dbReference>
<dbReference type="EMBL" id="JANPWB010000015">
    <property type="protein sequence ID" value="KAJ1089622.1"/>
    <property type="molecule type" value="Genomic_DNA"/>
</dbReference>
<protein>
    <submittedName>
        <fullName evidence="2">Uncharacterized protein</fullName>
    </submittedName>
</protein>
<dbReference type="AlphaFoldDB" id="A0AAV7LDE4"/>
<name>A0AAV7LDE4_PLEWA</name>
<proteinExistence type="predicted"/>
<feature type="compositionally biased region" description="Polar residues" evidence="1">
    <location>
        <begin position="77"/>
        <end position="95"/>
    </location>
</feature>
<accession>A0AAV7LDE4</accession>
<evidence type="ECO:0000256" key="1">
    <source>
        <dbReference type="SAM" id="MobiDB-lite"/>
    </source>
</evidence>
<gene>
    <name evidence="2" type="ORF">NDU88_002771</name>
</gene>
<comment type="caution">
    <text evidence="2">The sequence shown here is derived from an EMBL/GenBank/DDBJ whole genome shotgun (WGS) entry which is preliminary data.</text>
</comment>
<organism evidence="2 3">
    <name type="scientific">Pleurodeles waltl</name>
    <name type="common">Iberian ribbed newt</name>
    <dbReference type="NCBI Taxonomy" id="8319"/>
    <lineage>
        <taxon>Eukaryota</taxon>
        <taxon>Metazoa</taxon>
        <taxon>Chordata</taxon>
        <taxon>Craniata</taxon>
        <taxon>Vertebrata</taxon>
        <taxon>Euteleostomi</taxon>
        <taxon>Amphibia</taxon>
        <taxon>Batrachia</taxon>
        <taxon>Caudata</taxon>
        <taxon>Salamandroidea</taxon>
        <taxon>Salamandridae</taxon>
        <taxon>Pleurodelinae</taxon>
        <taxon>Pleurodeles</taxon>
    </lineage>
</organism>